<accession>U2ZJV6</accession>
<dbReference type="RefSeq" id="WP_021706017.1">
    <property type="nucleotide sequence ID" value="NZ_BATJ01000011.1"/>
</dbReference>
<dbReference type="Proteomes" id="UP000016570">
    <property type="component" value="Unassembled WGS sequence"/>
</dbReference>
<dbReference type="eggNOG" id="ENOG5031NFW">
    <property type="taxonomic scope" value="Bacteria"/>
</dbReference>
<organism evidence="1 2">
    <name type="scientific">Vibrio proteolyticus NBRC 13287</name>
    <dbReference type="NCBI Taxonomy" id="1219065"/>
    <lineage>
        <taxon>Bacteria</taxon>
        <taxon>Pseudomonadati</taxon>
        <taxon>Pseudomonadota</taxon>
        <taxon>Gammaproteobacteria</taxon>
        <taxon>Vibrionales</taxon>
        <taxon>Vibrionaceae</taxon>
        <taxon>Vibrio</taxon>
    </lineage>
</organism>
<reference evidence="1 2" key="1">
    <citation type="submission" date="2013-09" db="EMBL/GenBank/DDBJ databases">
        <title>Whole genome shotgun sequence of Vibrio proteolyticus NBRC 13287.</title>
        <authorList>
            <person name="Isaki S."/>
            <person name="Hosoyama A."/>
            <person name="Numata M."/>
            <person name="Hashimoto M."/>
            <person name="Hosoyama Y."/>
            <person name="Tsuchikane K."/>
            <person name="Noguchi M."/>
            <person name="Hirakata S."/>
            <person name="Ichikawa N."/>
            <person name="Ohji S."/>
            <person name="Yamazoe A."/>
            <person name="Fujita N."/>
        </authorList>
    </citation>
    <scope>NUCLEOTIDE SEQUENCE [LARGE SCALE GENOMIC DNA]</scope>
    <source>
        <strain evidence="1 2">NBRC 13287</strain>
    </source>
</reference>
<keyword evidence="2" id="KW-1185">Reference proteome</keyword>
<dbReference type="AlphaFoldDB" id="U2ZJV6"/>
<evidence type="ECO:0000313" key="1">
    <source>
        <dbReference type="EMBL" id="GAD68046.1"/>
    </source>
</evidence>
<evidence type="ECO:0000313" key="2">
    <source>
        <dbReference type="Proteomes" id="UP000016570"/>
    </source>
</evidence>
<protein>
    <submittedName>
        <fullName evidence="1">Uncharacterized protein</fullName>
    </submittedName>
</protein>
<comment type="caution">
    <text evidence="1">The sequence shown here is derived from an EMBL/GenBank/DDBJ whole genome shotgun (WGS) entry which is preliminary data.</text>
</comment>
<name>U2ZJV6_VIBPR</name>
<gene>
    <name evidence="1" type="ORF">VPR01S_11_00390</name>
</gene>
<dbReference type="EMBL" id="BATJ01000011">
    <property type="protein sequence ID" value="GAD68046.1"/>
    <property type="molecule type" value="Genomic_DNA"/>
</dbReference>
<proteinExistence type="predicted"/>
<dbReference type="STRING" id="1219065.VPR01S_11_00390"/>
<sequence>MKTLNRICMTGVTILFGTLLNGCGQDELERLVHHETYSFEGSYGNQDNEDTITFKDGVMTYSIQGSIFTKSYTVDKRHVHIQLRNSSLEKREDLVMSIQNEGESLTCSSCAKYKLASVWNRLPETLVFDYSSME</sequence>